<dbReference type="HOGENOM" id="CLU_2978299_0_0_6"/>
<protein>
    <submittedName>
        <fullName evidence="1">Uncharacterized protein</fullName>
    </submittedName>
</protein>
<sequence length="58" mass="6827">MEKLAHCQRYNTNRLRQQIIPELSNDFVKINGQRLLEKPHATEIGYQSSFRPNPANLF</sequence>
<dbReference type="EMBL" id="FO704551">
    <property type="protein sequence ID" value="CDG21216.1"/>
    <property type="molecule type" value="Genomic_DNA"/>
</dbReference>
<dbReference type="AlphaFoldDB" id="A0A068R2U6"/>
<accession>A0A068R2U6</accession>
<keyword evidence="2" id="KW-1185">Reference proteome</keyword>
<proteinExistence type="predicted"/>
<dbReference type="KEGG" id="xpo:XPG1_1561"/>
<gene>
    <name evidence="1" type="ORF">XPG1_1561</name>
</gene>
<dbReference type="STRING" id="1354304.XPG1_1561"/>
<evidence type="ECO:0000313" key="2">
    <source>
        <dbReference type="Proteomes" id="UP000032735"/>
    </source>
</evidence>
<dbReference type="Proteomes" id="UP000032735">
    <property type="component" value="Chromosome"/>
</dbReference>
<reference evidence="1 2" key="1">
    <citation type="submission" date="2013-07" db="EMBL/GenBank/DDBJ databases">
        <authorList>
            <person name="Genoscope - CEA"/>
        </authorList>
    </citation>
    <scope>NUCLEOTIDE SEQUENCE [LARGE SCALE GENOMIC DNA]</scope>
    <source>
        <strain evidence="1 2">G6</strain>
    </source>
</reference>
<name>A0A068R2U6_9GAMM</name>
<organism evidence="1 2">
    <name type="scientific">Xenorhabdus poinarii G6</name>
    <dbReference type="NCBI Taxonomy" id="1354304"/>
    <lineage>
        <taxon>Bacteria</taxon>
        <taxon>Pseudomonadati</taxon>
        <taxon>Pseudomonadota</taxon>
        <taxon>Gammaproteobacteria</taxon>
        <taxon>Enterobacterales</taxon>
        <taxon>Morganellaceae</taxon>
        <taxon>Xenorhabdus</taxon>
    </lineage>
</organism>
<evidence type="ECO:0000313" key="1">
    <source>
        <dbReference type="EMBL" id="CDG21216.1"/>
    </source>
</evidence>